<dbReference type="Proteomes" id="UP000607559">
    <property type="component" value="Unassembled WGS sequence"/>
</dbReference>
<reference evidence="1" key="2">
    <citation type="submission" date="2020-09" db="EMBL/GenBank/DDBJ databases">
        <authorList>
            <person name="Sun Q."/>
            <person name="Zhou Y."/>
        </authorList>
    </citation>
    <scope>NUCLEOTIDE SEQUENCE</scope>
    <source>
        <strain evidence="1">CGMCC 1.15448</strain>
    </source>
</reference>
<evidence type="ECO:0000313" key="1">
    <source>
        <dbReference type="EMBL" id="GGB21178.1"/>
    </source>
</evidence>
<dbReference type="Gene3D" id="2.60.40.10">
    <property type="entry name" value="Immunoglobulins"/>
    <property type="match status" value="1"/>
</dbReference>
<organism evidence="1 2">
    <name type="scientific">Puia dinghuensis</name>
    <dbReference type="NCBI Taxonomy" id="1792502"/>
    <lineage>
        <taxon>Bacteria</taxon>
        <taxon>Pseudomonadati</taxon>
        <taxon>Bacteroidota</taxon>
        <taxon>Chitinophagia</taxon>
        <taxon>Chitinophagales</taxon>
        <taxon>Chitinophagaceae</taxon>
        <taxon>Puia</taxon>
    </lineage>
</organism>
<protein>
    <recommendedName>
        <fullName evidence="3">Ig-like domain-containing protein</fullName>
    </recommendedName>
</protein>
<dbReference type="EMBL" id="BMJC01000006">
    <property type="protein sequence ID" value="GGB21178.1"/>
    <property type="molecule type" value="Genomic_DNA"/>
</dbReference>
<name>A0A8J2UI93_9BACT</name>
<gene>
    <name evidence="1" type="ORF">GCM10011511_51170</name>
</gene>
<dbReference type="AlphaFoldDB" id="A0A8J2UI93"/>
<keyword evidence="2" id="KW-1185">Reference proteome</keyword>
<proteinExistence type="predicted"/>
<reference evidence="1" key="1">
    <citation type="journal article" date="2014" name="Int. J. Syst. Evol. Microbiol.">
        <title>Complete genome sequence of Corynebacterium casei LMG S-19264T (=DSM 44701T), isolated from a smear-ripened cheese.</title>
        <authorList>
            <consortium name="US DOE Joint Genome Institute (JGI-PGF)"/>
            <person name="Walter F."/>
            <person name="Albersmeier A."/>
            <person name="Kalinowski J."/>
            <person name="Ruckert C."/>
        </authorList>
    </citation>
    <scope>NUCLEOTIDE SEQUENCE</scope>
    <source>
        <strain evidence="1">CGMCC 1.15448</strain>
    </source>
</reference>
<evidence type="ECO:0000313" key="2">
    <source>
        <dbReference type="Proteomes" id="UP000607559"/>
    </source>
</evidence>
<dbReference type="InterPro" id="IPR013783">
    <property type="entry name" value="Ig-like_fold"/>
</dbReference>
<comment type="caution">
    <text evidence="1">The sequence shown here is derived from an EMBL/GenBank/DDBJ whole genome shotgun (WGS) entry which is preliminary data.</text>
</comment>
<accession>A0A8J2UI93</accession>
<evidence type="ECO:0008006" key="3">
    <source>
        <dbReference type="Google" id="ProtNLM"/>
    </source>
</evidence>
<sequence length="734" mass="78256">MASQAQLNNGGLYAGFGVDGDIRANWLKYGLVTGNVISDDWFAPSGFGNNVIDTTNWAAYKASLSAGNNTTFTERMSKLLYAKVSGKLWLDAAYGRDYCAAANLKDSTVFTMAAKNGDNPNVWTGGISSVPSKNDLVDAYAHMRRDGLSVYDSLWFFTGIAAYGNAANSYYDVELYKNTISYNSTLGIFTSAGTAWGHTEWLFDASGNVTQTGDMIIACTFLPGSPPIIDVRLWVSQSTFSTYFGGALTPKYFNFNGTYNTAAGSTYGYASVVSKAGTTAWGAGISNYSGVPANDTTTDAPWGTTNSSSGWSPYYQATQFIEVGLNLTRIGVDPALYATLNPCQSMFSDILFASRSSASFTADLKDFMAPLTFLRPPVMDFGVNPDTLRCNHTAGTITLTNNSTAGYYTWKTINGGTITGANGDSSQLNVSKAGSYIVSASPALGCPATKVDTIVVPIDTFPPVASANVGMLGSSLLQFYGGDTAKSDYSTPFGKSHGLLWNWTGPGSFTSTVQNPINDTVWGTYHLTVTEKRNGCTDTASVNVLSSMFAIMLTNGLKLEGTAIGQQIDLTFQDLDESLDQSFVVERSDGVNEFQAIGSVFNPHAGGTDVAGSFSFMDQHPLNGTNLYRVKAVTTSGATYYSPTITIGAGKSPLSAIYLATNNPENLMLFVNTATACDGVLVKYSVSGQLLEKQNVSFGEGVNTLSLPHPVKHAVEVMALLINGRVAWCQKVLY</sequence>